<feature type="non-terminal residue" evidence="1">
    <location>
        <position position="1"/>
    </location>
</feature>
<organism evidence="1 2">
    <name type="scientific">Racocetra persica</name>
    <dbReference type="NCBI Taxonomy" id="160502"/>
    <lineage>
        <taxon>Eukaryota</taxon>
        <taxon>Fungi</taxon>
        <taxon>Fungi incertae sedis</taxon>
        <taxon>Mucoromycota</taxon>
        <taxon>Glomeromycotina</taxon>
        <taxon>Glomeromycetes</taxon>
        <taxon>Diversisporales</taxon>
        <taxon>Gigasporaceae</taxon>
        <taxon>Racocetra</taxon>
    </lineage>
</organism>
<sequence>NTDLLAGILEAANHEEYRYTNKELRDDIVVHFAAGHDSNVAFYHLAKYPAIQKKAREEAIKVLGSTSKLPTFDNIKDLKYITAIIMESLRMYPPVVQPLFRTPTRPLNLSRNITIPKGVNITVNFWQIHRNPNLWNDVDKFIPERFINHEKEMKNNWVPFSGGPRNCIGQNFSMMEQKVIIAMTLLNFEVSLPQNTQHADKILLSSSLMLHPKNLELVFSKLK</sequence>
<dbReference type="Proteomes" id="UP000789920">
    <property type="component" value="Unassembled WGS sequence"/>
</dbReference>
<keyword evidence="2" id="KW-1185">Reference proteome</keyword>
<protein>
    <submittedName>
        <fullName evidence="1">9236_t:CDS:1</fullName>
    </submittedName>
</protein>
<reference evidence="1" key="1">
    <citation type="submission" date="2021-06" db="EMBL/GenBank/DDBJ databases">
        <authorList>
            <person name="Kallberg Y."/>
            <person name="Tangrot J."/>
            <person name="Rosling A."/>
        </authorList>
    </citation>
    <scope>NUCLEOTIDE SEQUENCE</scope>
    <source>
        <strain evidence="1">MA461A</strain>
    </source>
</reference>
<accession>A0ACA9NXI5</accession>
<dbReference type="EMBL" id="CAJVQC010016571">
    <property type="protein sequence ID" value="CAG8677666.1"/>
    <property type="molecule type" value="Genomic_DNA"/>
</dbReference>
<evidence type="ECO:0000313" key="1">
    <source>
        <dbReference type="EMBL" id="CAG8677666.1"/>
    </source>
</evidence>
<gene>
    <name evidence="1" type="ORF">RPERSI_LOCUS8962</name>
</gene>
<name>A0ACA9NXI5_9GLOM</name>
<comment type="caution">
    <text evidence="1">The sequence shown here is derived from an EMBL/GenBank/DDBJ whole genome shotgun (WGS) entry which is preliminary data.</text>
</comment>
<proteinExistence type="predicted"/>
<evidence type="ECO:0000313" key="2">
    <source>
        <dbReference type="Proteomes" id="UP000789920"/>
    </source>
</evidence>